<organism evidence="1 2">
    <name type="scientific">Agarivorans gilvus</name>
    <dbReference type="NCBI Taxonomy" id="680279"/>
    <lineage>
        <taxon>Bacteria</taxon>
        <taxon>Pseudomonadati</taxon>
        <taxon>Pseudomonadota</taxon>
        <taxon>Gammaproteobacteria</taxon>
        <taxon>Alteromonadales</taxon>
        <taxon>Alteromonadaceae</taxon>
        <taxon>Agarivorans</taxon>
    </lineage>
</organism>
<evidence type="ECO:0000313" key="1">
    <source>
        <dbReference type="EMBL" id="GGB22114.1"/>
    </source>
</evidence>
<proteinExistence type="predicted"/>
<name>A0ABQ1I6R4_9ALTE</name>
<keyword evidence="2" id="KW-1185">Reference proteome</keyword>
<dbReference type="Proteomes" id="UP000651977">
    <property type="component" value="Unassembled WGS sequence"/>
</dbReference>
<comment type="caution">
    <text evidence="1">The sequence shown here is derived from an EMBL/GenBank/DDBJ whole genome shotgun (WGS) entry which is preliminary data.</text>
</comment>
<evidence type="ECO:0000313" key="2">
    <source>
        <dbReference type="Proteomes" id="UP000651977"/>
    </source>
</evidence>
<accession>A0ABQ1I6R4</accession>
<dbReference type="RefSeq" id="WP_055732625.1">
    <property type="nucleotide sequence ID" value="NZ_BMDY01000055.1"/>
</dbReference>
<sequence length="82" mass="8803">MGQFSVAAPLLATLIKQLQPKALLKKSAKVLIHPMAMVEGGLSEVEQRIFKELALSSGAHKVVVHVGKELSDEEARALLKSS</sequence>
<reference evidence="2" key="1">
    <citation type="journal article" date="2019" name="Int. J. Syst. Evol. Microbiol.">
        <title>The Global Catalogue of Microorganisms (GCM) 10K type strain sequencing project: providing services to taxonomists for standard genome sequencing and annotation.</title>
        <authorList>
            <consortium name="The Broad Institute Genomics Platform"/>
            <consortium name="The Broad Institute Genome Sequencing Center for Infectious Disease"/>
            <person name="Wu L."/>
            <person name="Ma J."/>
        </authorList>
    </citation>
    <scope>NUCLEOTIDE SEQUENCE [LARGE SCALE GENOMIC DNA]</scope>
    <source>
        <strain evidence="2">CGMCC 1.10131</strain>
    </source>
</reference>
<protein>
    <submittedName>
        <fullName evidence="1">Uncharacterized protein</fullName>
    </submittedName>
</protein>
<gene>
    <name evidence="1" type="ORF">GCM10007414_39380</name>
</gene>
<dbReference type="EMBL" id="BMDY01000055">
    <property type="protein sequence ID" value="GGB22114.1"/>
    <property type="molecule type" value="Genomic_DNA"/>
</dbReference>